<evidence type="ECO:0000256" key="3">
    <source>
        <dbReference type="ARBA" id="ARBA00022527"/>
    </source>
</evidence>
<dbReference type="EMBL" id="JAEMWZ010000318">
    <property type="protein sequence ID" value="KAG7125320.1"/>
    <property type="molecule type" value="Genomic_DNA"/>
</dbReference>
<feature type="domain" description="Protein kinase" evidence="11">
    <location>
        <begin position="219"/>
        <end position="457"/>
    </location>
</feature>
<feature type="compositionally biased region" description="Basic and acidic residues" evidence="10">
    <location>
        <begin position="170"/>
        <end position="180"/>
    </location>
</feature>
<evidence type="ECO:0000256" key="9">
    <source>
        <dbReference type="ARBA" id="ARBA00048679"/>
    </source>
</evidence>
<evidence type="ECO:0000313" key="12">
    <source>
        <dbReference type="EMBL" id="KAG7125320.1"/>
    </source>
</evidence>
<feature type="region of interest" description="Disordered" evidence="10">
    <location>
        <begin position="154"/>
        <end position="180"/>
    </location>
</feature>
<accession>A0A8I2ZC09</accession>
<dbReference type="AlphaFoldDB" id="A0A8I2ZC09"/>
<keyword evidence="5" id="KW-0547">Nucleotide-binding</keyword>
<dbReference type="FunFam" id="3.30.200.20:FF:000078">
    <property type="entry name" value="Serine/threonine-protein kinase nrc-2"/>
    <property type="match status" value="1"/>
</dbReference>
<reference evidence="12" key="1">
    <citation type="journal article" date="2021" name="Mol. Plant Pathol.">
        <title>A 20-kb lineage-specific genomic region tames virulence in pathogenic amphidiploid Verticillium longisporum.</title>
        <authorList>
            <person name="Harting R."/>
            <person name="Starke J."/>
            <person name="Kusch H."/>
            <person name="Poggeler S."/>
            <person name="Maurus I."/>
            <person name="Schluter R."/>
            <person name="Landesfeind M."/>
            <person name="Bulla I."/>
            <person name="Nowrousian M."/>
            <person name="de Jonge R."/>
            <person name="Stahlhut G."/>
            <person name="Hoff K.J."/>
            <person name="Asshauer K.P."/>
            <person name="Thurmer A."/>
            <person name="Stanke M."/>
            <person name="Daniel R."/>
            <person name="Morgenstern B."/>
            <person name="Thomma B.P.H.J."/>
            <person name="Kronstad J.W."/>
            <person name="Braus-Stromeyer S.A."/>
            <person name="Braus G.H."/>
        </authorList>
    </citation>
    <scope>NUCLEOTIDE SEQUENCE</scope>
    <source>
        <strain evidence="12">Vl32</strain>
    </source>
</reference>
<keyword evidence="6 12" id="KW-0418">Kinase</keyword>
<evidence type="ECO:0000256" key="10">
    <source>
        <dbReference type="SAM" id="MobiDB-lite"/>
    </source>
</evidence>
<feature type="region of interest" description="Disordered" evidence="10">
    <location>
        <begin position="530"/>
        <end position="549"/>
    </location>
</feature>
<proteinExistence type="inferred from homology"/>
<evidence type="ECO:0000256" key="4">
    <source>
        <dbReference type="ARBA" id="ARBA00022679"/>
    </source>
</evidence>
<dbReference type="SMART" id="SM00220">
    <property type="entry name" value="S_TKc"/>
    <property type="match status" value="1"/>
</dbReference>
<organism evidence="12 13">
    <name type="scientific">Verticillium longisporum</name>
    <name type="common">Verticillium dahliae var. longisporum</name>
    <dbReference type="NCBI Taxonomy" id="100787"/>
    <lineage>
        <taxon>Eukaryota</taxon>
        <taxon>Fungi</taxon>
        <taxon>Dikarya</taxon>
        <taxon>Ascomycota</taxon>
        <taxon>Pezizomycotina</taxon>
        <taxon>Sordariomycetes</taxon>
        <taxon>Hypocreomycetidae</taxon>
        <taxon>Glomerellales</taxon>
        <taxon>Plectosphaerellaceae</taxon>
        <taxon>Verticillium</taxon>
    </lineage>
</organism>
<evidence type="ECO:0000256" key="8">
    <source>
        <dbReference type="ARBA" id="ARBA00047899"/>
    </source>
</evidence>
<protein>
    <recommendedName>
        <fullName evidence="2">non-specific serine/threonine protein kinase</fullName>
        <ecNumber evidence="2">2.7.11.1</ecNumber>
    </recommendedName>
</protein>
<dbReference type="GO" id="GO:0005524">
    <property type="term" value="F:ATP binding"/>
    <property type="evidence" value="ECO:0007669"/>
    <property type="project" value="UniProtKB-KW"/>
</dbReference>
<comment type="catalytic activity">
    <reaction evidence="8">
        <text>L-threonyl-[protein] + ATP = O-phospho-L-threonyl-[protein] + ADP + H(+)</text>
        <dbReference type="Rhea" id="RHEA:46608"/>
        <dbReference type="Rhea" id="RHEA-COMP:11060"/>
        <dbReference type="Rhea" id="RHEA-COMP:11605"/>
        <dbReference type="ChEBI" id="CHEBI:15378"/>
        <dbReference type="ChEBI" id="CHEBI:30013"/>
        <dbReference type="ChEBI" id="CHEBI:30616"/>
        <dbReference type="ChEBI" id="CHEBI:61977"/>
        <dbReference type="ChEBI" id="CHEBI:456216"/>
        <dbReference type="EC" id="2.7.11.1"/>
    </reaction>
</comment>
<keyword evidence="3" id="KW-0723">Serine/threonine-protein kinase</keyword>
<dbReference type="PROSITE" id="PS00108">
    <property type="entry name" value="PROTEIN_KINASE_ST"/>
    <property type="match status" value="1"/>
</dbReference>
<dbReference type="InterPro" id="IPR000719">
    <property type="entry name" value="Prot_kinase_dom"/>
</dbReference>
<evidence type="ECO:0000256" key="6">
    <source>
        <dbReference type="ARBA" id="ARBA00022777"/>
    </source>
</evidence>
<keyword evidence="7" id="KW-0067">ATP-binding</keyword>
<comment type="similarity">
    <text evidence="1">Belongs to the protein kinase superfamily. AGC Ser/Thr protein kinase family.</text>
</comment>
<evidence type="ECO:0000256" key="2">
    <source>
        <dbReference type="ARBA" id="ARBA00012513"/>
    </source>
</evidence>
<feature type="compositionally biased region" description="Polar residues" evidence="10">
    <location>
        <begin position="1"/>
        <end position="19"/>
    </location>
</feature>
<gene>
    <name evidence="12" type="ORF">HYQ45_013323</name>
</gene>
<dbReference type="PANTHER" id="PTHR45637">
    <property type="entry name" value="FLIPPASE KINASE 1-RELATED"/>
    <property type="match status" value="1"/>
</dbReference>
<comment type="catalytic activity">
    <reaction evidence="9">
        <text>L-seryl-[protein] + ATP = O-phospho-L-seryl-[protein] + ADP + H(+)</text>
        <dbReference type="Rhea" id="RHEA:17989"/>
        <dbReference type="Rhea" id="RHEA-COMP:9863"/>
        <dbReference type="Rhea" id="RHEA-COMP:11604"/>
        <dbReference type="ChEBI" id="CHEBI:15378"/>
        <dbReference type="ChEBI" id="CHEBI:29999"/>
        <dbReference type="ChEBI" id="CHEBI:30616"/>
        <dbReference type="ChEBI" id="CHEBI:83421"/>
        <dbReference type="ChEBI" id="CHEBI:456216"/>
        <dbReference type="EC" id="2.7.11.1"/>
    </reaction>
</comment>
<comment type="caution">
    <text evidence="12">The sequence shown here is derived from an EMBL/GenBank/DDBJ whole genome shotgun (WGS) entry which is preliminary data.</text>
</comment>
<sequence>MPASKPQNGSTTNQFNQRLKNLFRINANGAGKDSEKSKDKDADKTFAQESPPAKPEKSSIRNTSFFKTTVGRLRTNTSASEGNPLDEALSPTAHANPYFAHQGQPGLRHHNEGSVPPSPPDTPSFKAESTNGGPDKHATNAGREELARKLRRVASAPNAQGLFSKAAKGKGSDERPATAELGKDPVVVHKDSGTLELVNSSDLKAVSTVGSTSTSSNPDKDIKLIGKGDVGKVYLVREKKSTRLYAMKVLSKKEMIKRNKIKRALAEQEILATSNHPFIVTLYHSFQSEDYLYLCMEYCSGGEFFRALQTRPGKCIPEEDARFYAAEVTAALEYLHLMGFIYRDLKPENILLHQSGHIMLSDFDLSKQSDPGGKPTMIIGKNGSTKEASLHIDTRSCIANFRTNFLRGEDIPFPDTAGTPQISTLCKSLIRKLLIKDENRRLGAKAGASDIKAHQFFRTTQWALIRHMKPPIVPNQGRGIDTVNFRNVKESESVDFGRSRPMNLKGVPLDSGLATPGEPVVDPFEEFNSVTLHHDGDDDHHHQGHHHQR</sequence>
<evidence type="ECO:0000259" key="11">
    <source>
        <dbReference type="PROSITE" id="PS50011"/>
    </source>
</evidence>
<dbReference type="FunFam" id="1.10.510.10:FF:000294">
    <property type="entry name" value="Serine/threonine-protein kinase OXI1"/>
    <property type="match status" value="1"/>
</dbReference>
<keyword evidence="4" id="KW-0808">Transferase</keyword>
<evidence type="ECO:0000256" key="1">
    <source>
        <dbReference type="ARBA" id="ARBA00009903"/>
    </source>
</evidence>
<dbReference type="PROSITE" id="PS50011">
    <property type="entry name" value="PROTEIN_KINASE_DOM"/>
    <property type="match status" value="1"/>
</dbReference>
<dbReference type="EC" id="2.7.11.1" evidence="2"/>
<dbReference type="Pfam" id="PF00069">
    <property type="entry name" value="Pkinase"/>
    <property type="match status" value="1"/>
</dbReference>
<dbReference type="GO" id="GO:0004674">
    <property type="term" value="F:protein serine/threonine kinase activity"/>
    <property type="evidence" value="ECO:0007669"/>
    <property type="project" value="UniProtKB-KW"/>
</dbReference>
<dbReference type="OrthoDB" id="432483at2759"/>
<name>A0A8I2ZC09_VERLO</name>
<feature type="compositionally biased region" description="Basic and acidic residues" evidence="10">
    <location>
        <begin position="532"/>
        <end position="541"/>
    </location>
</feature>
<dbReference type="Proteomes" id="UP000689129">
    <property type="component" value="Unassembled WGS sequence"/>
</dbReference>
<feature type="compositionally biased region" description="Basic and acidic residues" evidence="10">
    <location>
        <begin position="32"/>
        <end position="46"/>
    </location>
</feature>
<evidence type="ECO:0000256" key="7">
    <source>
        <dbReference type="ARBA" id="ARBA00022840"/>
    </source>
</evidence>
<evidence type="ECO:0000256" key="5">
    <source>
        <dbReference type="ARBA" id="ARBA00022741"/>
    </source>
</evidence>
<feature type="region of interest" description="Disordered" evidence="10">
    <location>
        <begin position="1"/>
        <end position="139"/>
    </location>
</feature>
<dbReference type="InterPro" id="IPR008271">
    <property type="entry name" value="Ser/Thr_kinase_AS"/>
</dbReference>
<evidence type="ECO:0000313" key="13">
    <source>
        <dbReference type="Proteomes" id="UP000689129"/>
    </source>
</evidence>